<dbReference type="EMBL" id="JACXIY010000025">
    <property type="protein sequence ID" value="MBD2870984.1"/>
    <property type="molecule type" value="Genomic_DNA"/>
</dbReference>
<dbReference type="Proteomes" id="UP000632125">
    <property type="component" value="Unassembled WGS sequence"/>
</dbReference>
<accession>A0A927CNU5</accession>
<dbReference type="PANTHER" id="PTHR43280:SF2">
    <property type="entry name" value="HTH-TYPE TRANSCRIPTIONAL REGULATOR EXSA"/>
    <property type="match status" value="1"/>
</dbReference>
<dbReference type="PANTHER" id="PTHR43280">
    <property type="entry name" value="ARAC-FAMILY TRANSCRIPTIONAL REGULATOR"/>
    <property type="match status" value="1"/>
</dbReference>
<dbReference type="PROSITE" id="PS00041">
    <property type="entry name" value="HTH_ARAC_FAMILY_1"/>
    <property type="match status" value="1"/>
</dbReference>
<feature type="domain" description="HTH araC/xylS-type" evidence="5">
    <location>
        <begin position="616"/>
        <end position="715"/>
    </location>
</feature>
<evidence type="ECO:0000259" key="5">
    <source>
        <dbReference type="PROSITE" id="PS01124"/>
    </source>
</evidence>
<gene>
    <name evidence="6" type="ORF">IDH41_20570</name>
</gene>
<evidence type="ECO:0000256" key="4">
    <source>
        <dbReference type="SAM" id="Phobius"/>
    </source>
</evidence>
<dbReference type="SUPFAM" id="SSF46689">
    <property type="entry name" value="Homeodomain-like"/>
    <property type="match status" value="2"/>
</dbReference>
<dbReference type="PRINTS" id="PR00032">
    <property type="entry name" value="HTHARAC"/>
</dbReference>
<proteinExistence type="predicted"/>
<dbReference type="GO" id="GO:0043565">
    <property type="term" value="F:sequence-specific DNA binding"/>
    <property type="evidence" value="ECO:0007669"/>
    <property type="project" value="InterPro"/>
</dbReference>
<evidence type="ECO:0000256" key="3">
    <source>
        <dbReference type="ARBA" id="ARBA00023163"/>
    </source>
</evidence>
<feature type="transmembrane region" description="Helical" evidence="4">
    <location>
        <begin position="284"/>
        <end position="302"/>
    </location>
</feature>
<keyword evidence="3" id="KW-0804">Transcription</keyword>
<keyword evidence="4" id="KW-1133">Transmembrane helix</keyword>
<dbReference type="InterPro" id="IPR020449">
    <property type="entry name" value="Tscrpt_reg_AraC-type_HTH"/>
</dbReference>
<evidence type="ECO:0000313" key="6">
    <source>
        <dbReference type="EMBL" id="MBD2870984.1"/>
    </source>
</evidence>
<reference evidence="6" key="1">
    <citation type="submission" date="2020-09" db="EMBL/GenBank/DDBJ databases">
        <title>A novel bacterium of genus Paenibacillus, isolated from South China Sea.</title>
        <authorList>
            <person name="Huang H."/>
            <person name="Mo K."/>
            <person name="Hu Y."/>
        </authorList>
    </citation>
    <scope>NUCLEOTIDE SEQUENCE</scope>
    <source>
        <strain evidence="6">IB182493</strain>
    </source>
</reference>
<dbReference type="RefSeq" id="WP_190864363.1">
    <property type="nucleotide sequence ID" value="NZ_JACXIY010000025.1"/>
</dbReference>
<dbReference type="AlphaFoldDB" id="A0A927CNU5"/>
<evidence type="ECO:0000256" key="1">
    <source>
        <dbReference type="ARBA" id="ARBA00023015"/>
    </source>
</evidence>
<dbReference type="InterPro" id="IPR018060">
    <property type="entry name" value="HTH_AraC"/>
</dbReference>
<keyword evidence="1" id="KW-0805">Transcription regulation</keyword>
<dbReference type="Pfam" id="PF12833">
    <property type="entry name" value="HTH_18"/>
    <property type="match status" value="1"/>
</dbReference>
<evidence type="ECO:0000256" key="2">
    <source>
        <dbReference type="ARBA" id="ARBA00023125"/>
    </source>
</evidence>
<dbReference type="InterPro" id="IPR018062">
    <property type="entry name" value="HTH_AraC-typ_CS"/>
</dbReference>
<comment type="caution">
    <text evidence="6">The sequence shown here is derived from an EMBL/GenBank/DDBJ whole genome shotgun (WGS) entry which is preliminary data.</text>
</comment>
<name>A0A927CNU5_9BACL</name>
<keyword evidence="2" id="KW-0238">DNA-binding</keyword>
<dbReference type="InterPro" id="IPR009057">
    <property type="entry name" value="Homeodomain-like_sf"/>
</dbReference>
<dbReference type="PROSITE" id="PS01124">
    <property type="entry name" value="HTH_ARAC_FAMILY_2"/>
    <property type="match status" value="1"/>
</dbReference>
<protein>
    <submittedName>
        <fullName evidence="6">AraC family transcriptional regulator</fullName>
    </submittedName>
</protein>
<keyword evidence="4" id="KW-0812">Transmembrane</keyword>
<keyword evidence="7" id="KW-1185">Reference proteome</keyword>
<dbReference type="SMART" id="SM00342">
    <property type="entry name" value="HTH_ARAC"/>
    <property type="match status" value="1"/>
</dbReference>
<organism evidence="6 7">
    <name type="scientific">Paenibacillus arenilitoris</name>
    <dbReference type="NCBI Taxonomy" id="2772299"/>
    <lineage>
        <taxon>Bacteria</taxon>
        <taxon>Bacillati</taxon>
        <taxon>Bacillota</taxon>
        <taxon>Bacilli</taxon>
        <taxon>Bacillales</taxon>
        <taxon>Paenibacillaceae</taxon>
        <taxon>Paenibacillus</taxon>
    </lineage>
</organism>
<keyword evidence="4" id="KW-0472">Membrane</keyword>
<evidence type="ECO:0000313" key="7">
    <source>
        <dbReference type="Proteomes" id="UP000632125"/>
    </source>
</evidence>
<dbReference type="Gene3D" id="1.10.10.60">
    <property type="entry name" value="Homeodomain-like"/>
    <property type="match status" value="2"/>
</dbReference>
<dbReference type="GO" id="GO:0003700">
    <property type="term" value="F:DNA-binding transcription factor activity"/>
    <property type="evidence" value="ECO:0007669"/>
    <property type="project" value="InterPro"/>
</dbReference>
<sequence length="729" mass="84016">MRQLWPKRPYMRLFLFIALIFALLVAPFSIYLSRLFSNHAYQEIERFNRHKLSHTQQNVEFVTDRLKHDSLSIYQDASIQNWLQASEDENRGLLQNDALTALTKYIASEPFIESAYLINRKTRSVIDYRTRKHTFDDFYDRNILRRLSEHSDASLHYFSHEVNGRTHQALIVPSSRSGVSYNGYLVLLLNRTSLETYLLQSSGEEGIETVVTDAGGRIILGLDTPELQEALRSGPQGESGQYETKIAGRKWSVGYTGVLAENWTIYYLTEMSGMTKEADRVQRALLGSSLVLLLLLLTVLFWNTRSAYRRFRLLEERVVDLRQFVDNHKQLIRTEAVRQWLLQGRLLQIHRRELAAETSLLGHPCYYIAIIRIDDYKAFCDKYSFFSRNLLKFAIQNIAAEIVGKNGRTVFGVDFGSDHLAFVIGCREPEPSVLVRALEETSDQISNYLNIDAIISLSGKLHADDDFRMAYNRALELTLLKFLTGERKVYEEKDLGAYSTLLDFTEEDELLNALLDTIRFGRKEQVEKRAGELFRHLQSLAYEECRFQLKLLLYRLYRAFGHLTSLESKEGIQSFVDRFGSLGELEDWLIREAHAIIQQLGRNLNQPVSVKEERVKEILTYIHTNLHNPGLSVHDIADHVSLSPGYLRQLFKDHLQVTLAEYILMTRINYVKELMGNSDSSITEIAEMAGFLTKSHFFTVFKKTTGMTPSEYRKYSKAGHSDIGGGNER</sequence>